<evidence type="ECO:0000259" key="19">
    <source>
        <dbReference type="Pfam" id="PF22666"/>
    </source>
</evidence>
<evidence type="ECO:0000256" key="10">
    <source>
        <dbReference type="ARBA" id="ARBA00023180"/>
    </source>
</evidence>
<dbReference type="InterPro" id="IPR041447">
    <property type="entry name" value="Mannosidase_ig"/>
</dbReference>
<reference evidence="20" key="1">
    <citation type="submission" date="2012-11" db="EMBL/GenBank/DDBJ databases">
        <title>Dependencies among metagenomic species, viruses, plasmids and units of genetic variation.</title>
        <authorList>
            <person name="Nielsen H.B."/>
            <person name="Almeida M."/>
            <person name="Juncker A.S."/>
            <person name="Rasmussen S."/>
            <person name="Li J."/>
            <person name="Sunagawa S."/>
            <person name="Plichta D."/>
            <person name="Gautier L."/>
            <person name="Le Chatelier E."/>
            <person name="Peletier E."/>
            <person name="Bonde I."/>
            <person name="Nielsen T."/>
            <person name="Manichanh C."/>
            <person name="Arumugam M."/>
            <person name="Batto J."/>
            <person name="Santos M.B.Q.D."/>
            <person name="Blom N."/>
            <person name="Borruel N."/>
            <person name="Burgdorf K.S."/>
            <person name="Boumezbeur F."/>
            <person name="Casellas F."/>
            <person name="Dore J."/>
            <person name="Guarner F."/>
            <person name="Hansen T."/>
            <person name="Hildebrand F."/>
            <person name="Kaas R.S."/>
            <person name="Kennedy S."/>
            <person name="Kristiansen K."/>
            <person name="Kultima J.R."/>
            <person name="Leonard P."/>
            <person name="Levenez F."/>
            <person name="Lund O."/>
            <person name="Moumen B."/>
            <person name="Le Paslier D."/>
            <person name="Pons N."/>
            <person name="Pedersen O."/>
            <person name="Prifti E."/>
            <person name="Qin J."/>
            <person name="Raes J."/>
            <person name="Tap J."/>
            <person name="Tims S."/>
            <person name="Ussery D.W."/>
            <person name="Yamada T."/>
            <person name="MetaHit consortium"/>
            <person name="Renault P."/>
            <person name="Sicheritz-Ponten T."/>
            <person name="Bork P."/>
            <person name="Wang J."/>
            <person name="Brunak S."/>
            <person name="Ehrlich S.D."/>
        </authorList>
    </citation>
    <scope>NUCLEOTIDE SEQUENCE [LARGE SCALE GENOMIC DNA]</scope>
</reference>
<evidence type="ECO:0000256" key="5">
    <source>
        <dbReference type="ARBA" id="ARBA00011738"/>
    </source>
</evidence>
<dbReference type="InterPro" id="IPR006102">
    <property type="entry name" value="Ig-like_GH2"/>
</dbReference>
<dbReference type="SUPFAM" id="SSF51445">
    <property type="entry name" value="(Trans)glycosidases"/>
    <property type="match status" value="1"/>
</dbReference>
<dbReference type="FunFam" id="2.60.120.260:FF:000060">
    <property type="entry name" value="Probable beta-mannosidase"/>
    <property type="match status" value="1"/>
</dbReference>
<dbReference type="InterPro" id="IPR036156">
    <property type="entry name" value="Beta-gal/glucu_dom_sf"/>
</dbReference>
<keyword evidence="9 20" id="KW-0378">Hydrolase</keyword>
<comment type="subunit">
    <text evidence="5">Homodimer.</text>
</comment>
<evidence type="ECO:0000256" key="7">
    <source>
        <dbReference type="ARBA" id="ARBA00022525"/>
    </source>
</evidence>
<dbReference type="PANTHER" id="PTHR43730">
    <property type="entry name" value="BETA-MANNOSIDASE"/>
    <property type="match status" value="1"/>
</dbReference>
<dbReference type="InterPro" id="IPR013783">
    <property type="entry name" value="Ig-like_fold"/>
</dbReference>
<evidence type="ECO:0000259" key="18">
    <source>
        <dbReference type="Pfam" id="PF17786"/>
    </source>
</evidence>
<dbReference type="SUPFAM" id="SSF49785">
    <property type="entry name" value="Galactose-binding domain-like"/>
    <property type="match status" value="1"/>
</dbReference>
<feature type="domain" description="Beta-mannosidase-like galactose-binding" evidence="19">
    <location>
        <begin position="38"/>
        <end position="209"/>
    </location>
</feature>
<gene>
    <name evidence="20" type="ORF">BN509_01974</name>
</gene>
<evidence type="ECO:0000256" key="4">
    <source>
        <dbReference type="ARBA" id="ARBA00004740"/>
    </source>
</evidence>
<evidence type="ECO:0000256" key="8">
    <source>
        <dbReference type="ARBA" id="ARBA00022729"/>
    </source>
</evidence>
<dbReference type="EC" id="3.2.1.25" evidence="6"/>
<evidence type="ECO:0000256" key="15">
    <source>
        <dbReference type="ARBA" id="ARBA00041614"/>
    </source>
</evidence>
<evidence type="ECO:0000259" key="16">
    <source>
        <dbReference type="Pfam" id="PF00703"/>
    </source>
</evidence>
<organism evidence="20 21">
    <name type="scientific">Phocaeicola coprocola CAG:162</name>
    <dbReference type="NCBI Taxonomy" id="1263040"/>
    <lineage>
        <taxon>Bacteria</taxon>
        <taxon>Pseudomonadati</taxon>
        <taxon>Bacteroidota</taxon>
        <taxon>Bacteroidia</taxon>
        <taxon>Bacteroidales</taxon>
        <taxon>Bacteroidaceae</taxon>
        <taxon>Phocaeicola</taxon>
    </lineage>
</organism>
<dbReference type="GO" id="GO:0005764">
    <property type="term" value="C:lysosome"/>
    <property type="evidence" value="ECO:0007669"/>
    <property type="project" value="UniProtKB-SubCell"/>
</dbReference>
<dbReference type="InterPro" id="IPR017853">
    <property type="entry name" value="GH"/>
</dbReference>
<evidence type="ECO:0000256" key="14">
    <source>
        <dbReference type="ARBA" id="ARBA00041069"/>
    </source>
</evidence>
<keyword evidence="8" id="KW-0732">Signal</keyword>
<dbReference type="InterPro" id="IPR054593">
    <property type="entry name" value="Beta-mannosidase-like_N2"/>
</dbReference>
<evidence type="ECO:0000313" key="21">
    <source>
        <dbReference type="Proteomes" id="UP000018362"/>
    </source>
</evidence>
<dbReference type="Pfam" id="PF17786">
    <property type="entry name" value="Mannosidase_ig"/>
    <property type="match status" value="1"/>
</dbReference>
<dbReference type="GO" id="GO:0006516">
    <property type="term" value="P:glycoprotein catabolic process"/>
    <property type="evidence" value="ECO:0007669"/>
    <property type="project" value="TreeGrafter"/>
</dbReference>
<name>R6D068_9BACT</name>
<comment type="similarity">
    <text evidence="13">Belongs to the glycosyl hydrolase 2 family. Beta-mannosidase B subfamily.</text>
</comment>
<accession>R6D068</accession>
<dbReference type="FunFam" id="3.20.20.80:FF:000050">
    <property type="entry name" value="Beta-mannosidase B"/>
    <property type="match status" value="1"/>
</dbReference>
<proteinExistence type="inferred from homology"/>
<evidence type="ECO:0000256" key="1">
    <source>
        <dbReference type="ARBA" id="ARBA00000829"/>
    </source>
</evidence>
<evidence type="ECO:0000256" key="12">
    <source>
        <dbReference type="ARBA" id="ARBA00023295"/>
    </source>
</evidence>
<keyword evidence="12" id="KW-0326">Glycosidase</keyword>
<dbReference type="Gene3D" id="2.60.120.260">
    <property type="entry name" value="Galactose-binding domain-like"/>
    <property type="match status" value="1"/>
</dbReference>
<protein>
    <recommendedName>
        <fullName evidence="14">Beta-mannosidase B</fullName>
        <ecNumber evidence="6">3.2.1.25</ecNumber>
    </recommendedName>
    <alternativeName>
        <fullName evidence="15">Mannanase B</fullName>
    </alternativeName>
</protein>
<comment type="pathway">
    <text evidence="4">Glycan metabolism; N-glycan degradation.</text>
</comment>
<feature type="domain" description="Mannosidase Ig/CBM-like" evidence="18">
    <location>
        <begin position="687"/>
        <end position="776"/>
    </location>
</feature>
<dbReference type="Proteomes" id="UP000018362">
    <property type="component" value="Unassembled WGS sequence"/>
</dbReference>
<dbReference type="AlphaFoldDB" id="R6D068"/>
<evidence type="ECO:0000256" key="13">
    <source>
        <dbReference type="ARBA" id="ARBA00038429"/>
    </source>
</evidence>
<dbReference type="Pfam" id="PF00703">
    <property type="entry name" value="Glyco_hydro_2"/>
    <property type="match status" value="1"/>
</dbReference>
<dbReference type="InterPro" id="IPR008979">
    <property type="entry name" value="Galactose-bd-like_sf"/>
</dbReference>
<dbReference type="GO" id="GO:0005975">
    <property type="term" value="P:carbohydrate metabolic process"/>
    <property type="evidence" value="ECO:0007669"/>
    <property type="project" value="InterPro"/>
</dbReference>
<feature type="domain" description="Beta-mannosidase Ig-fold" evidence="17">
    <location>
        <begin position="780"/>
        <end position="846"/>
    </location>
</feature>
<comment type="subcellular location">
    <subcellularLocation>
        <location evidence="2">Lysosome</location>
    </subcellularLocation>
    <subcellularLocation>
        <location evidence="3">Secreted</location>
    </subcellularLocation>
</comment>
<keyword evidence="10" id="KW-0325">Glycoprotein</keyword>
<evidence type="ECO:0000256" key="2">
    <source>
        <dbReference type="ARBA" id="ARBA00004371"/>
    </source>
</evidence>
<keyword evidence="11" id="KW-0458">Lysosome</keyword>
<keyword evidence="7" id="KW-0964">Secreted</keyword>
<dbReference type="Pfam" id="PF17753">
    <property type="entry name" value="Ig_mannosidase"/>
    <property type="match status" value="1"/>
</dbReference>
<dbReference type="PANTHER" id="PTHR43730:SF1">
    <property type="entry name" value="BETA-MANNOSIDASE"/>
    <property type="match status" value="1"/>
</dbReference>
<evidence type="ECO:0000256" key="3">
    <source>
        <dbReference type="ARBA" id="ARBA00004613"/>
    </source>
</evidence>
<evidence type="ECO:0000256" key="9">
    <source>
        <dbReference type="ARBA" id="ARBA00022801"/>
    </source>
</evidence>
<dbReference type="GO" id="GO:0004567">
    <property type="term" value="F:beta-mannosidase activity"/>
    <property type="evidence" value="ECO:0007669"/>
    <property type="project" value="UniProtKB-EC"/>
</dbReference>
<evidence type="ECO:0000259" key="17">
    <source>
        <dbReference type="Pfam" id="PF17753"/>
    </source>
</evidence>
<evidence type="ECO:0000313" key="20">
    <source>
        <dbReference type="EMBL" id="CDA71002.1"/>
    </source>
</evidence>
<dbReference type="SUPFAM" id="SSF49303">
    <property type="entry name" value="beta-Galactosidase/glucuronidase domain"/>
    <property type="match status" value="3"/>
</dbReference>
<dbReference type="EMBL" id="CBCJ010000125">
    <property type="protein sequence ID" value="CDA71002.1"/>
    <property type="molecule type" value="Genomic_DNA"/>
</dbReference>
<dbReference type="InterPro" id="IPR041625">
    <property type="entry name" value="Beta-mannosidase_Ig"/>
</dbReference>
<dbReference type="GO" id="GO:0005576">
    <property type="term" value="C:extracellular region"/>
    <property type="evidence" value="ECO:0007669"/>
    <property type="project" value="UniProtKB-SubCell"/>
</dbReference>
<dbReference type="Gene3D" id="2.60.40.10">
    <property type="entry name" value="Immunoglobulins"/>
    <property type="match status" value="3"/>
</dbReference>
<comment type="catalytic activity">
    <reaction evidence="1">
        <text>Hydrolysis of terminal, non-reducing beta-D-mannose residues in beta-D-mannosides.</text>
        <dbReference type="EC" id="3.2.1.25"/>
    </reaction>
</comment>
<feature type="domain" description="Glycoside hydrolase family 2 immunoglobulin-like beta-sandwich" evidence="16">
    <location>
        <begin position="221"/>
        <end position="329"/>
    </location>
</feature>
<comment type="caution">
    <text evidence="20">The sequence shown here is derived from an EMBL/GenBank/DDBJ whole genome shotgun (WGS) entry which is preliminary data.</text>
</comment>
<dbReference type="Gene3D" id="3.20.20.80">
    <property type="entry name" value="Glycosidases"/>
    <property type="match status" value="1"/>
</dbReference>
<dbReference type="Pfam" id="PF22666">
    <property type="entry name" value="Glyco_hydro_2_N2"/>
    <property type="match status" value="1"/>
</dbReference>
<sequence>MRCMWKVIPMMFLASFLSFGTSVWGNALAQNLFLHTNWEFSKYGSHEWLAAQVPGTVHQDLIAHDKLPDPFYGMNEKEIQWVENEDWLYRTSFVLTEEQSAHEEIFLVFEGLDTYADIFLNGALLQRTDNMFVGYRIPVKRNLRKGENKLLVRFRSPIREVMPQWETNGFDYPAANDHYPQKLSVFTRKAPYSYGWDWGIRMVTCGIWRPVYLEFTNKAVVEDYFVHQKSVTSERAEIDNRLEVNNITGTVQEAQIKVTCAYRNEQAGSVEKTVRLQPGVNNLSLPLSIDSPHLWMPNGWGEAALYAFEVSVCVDGKLVAKKQHQIGLRTVRVVHEKDSLGMSFYFEVNGIPMFAKGTNLIPSDALLPRVTRERYVRLLDDVQAAHMNMIRVWGGGIYEDDAFFEEADKRGILVWQDFMFACTPYPHDPAFLKRVSEEAVYNIKRLRNHASLAMWCGNNEIYEGLRYWGWKKKYAPEIYQQMLDGYDVLFRRLLPEKVKEFDPGRFYLEGSPYEANWGRPESWKIGDSHNWGTWYGQKPFETLDTEIPRFMSEFGFQSFPEMKTIRTFASPADYDLESAVMNAHQKSTIGNFLIKKTMGIYYHVPEKFEDLVYMGLVLQGHGMRHGMEAHRRNRPYCMGSLLWQLNDSWPVVSWSGIDYYGNWKAMHYQTRRAFAPVLIDAIREGDKLRYYVLSDVLKSEKAILQIELMDFNGKVYRRHQVEGTLPANASAVFYEEDWNKAFAACDTTTSFIHMTLRSDVDRRVLSDEVYYPVFAKKQHLPHPEISCKIRKKDGAYELTLKSKQLARDVFVEISVQGVRFSDNFFDLLPGVPKKILVTSADGTPLEDISVSLHQLSDIVSF</sequence>
<evidence type="ECO:0000256" key="6">
    <source>
        <dbReference type="ARBA" id="ARBA00012754"/>
    </source>
</evidence>
<evidence type="ECO:0000256" key="11">
    <source>
        <dbReference type="ARBA" id="ARBA00023228"/>
    </source>
</evidence>
<dbReference type="InterPro" id="IPR050887">
    <property type="entry name" value="Beta-mannosidase_GH2"/>
</dbReference>